<keyword evidence="1" id="KW-0489">Methyltransferase</keyword>
<dbReference type="Pfam" id="PF06962">
    <property type="entry name" value="rRNA_methylase"/>
    <property type="match status" value="1"/>
</dbReference>
<dbReference type="OrthoDB" id="9792989at2"/>
<gene>
    <name evidence="1" type="ORF">EII21_01795</name>
</gene>
<dbReference type="AlphaFoldDB" id="A0A3P2A6Q8"/>
<dbReference type="STRING" id="1121352.GCA_000620925_00323"/>
<evidence type="ECO:0000313" key="2">
    <source>
        <dbReference type="Proteomes" id="UP000269923"/>
    </source>
</evidence>
<dbReference type="EMBL" id="RQYC01000002">
    <property type="protein sequence ID" value="RRD91152.1"/>
    <property type="molecule type" value="Genomic_DNA"/>
</dbReference>
<dbReference type="SUPFAM" id="SSF53335">
    <property type="entry name" value="S-adenosyl-L-methionine-dependent methyltransferases"/>
    <property type="match status" value="1"/>
</dbReference>
<dbReference type="GO" id="GO:0032259">
    <property type="term" value="P:methylation"/>
    <property type="evidence" value="ECO:0007669"/>
    <property type="project" value="UniProtKB-KW"/>
</dbReference>
<organism evidence="1 2">
    <name type="scientific">Conchiformibius steedae</name>
    <dbReference type="NCBI Taxonomy" id="153493"/>
    <lineage>
        <taxon>Bacteria</taxon>
        <taxon>Pseudomonadati</taxon>
        <taxon>Pseudomonadota</taxon>
        <taxon>Betaproteobacteria</taxon>
        <taxon>Neisseriales</taxon>
        <taxon>Neisseriaceae</taxon>
        <taxon>Conchiformibius</taxon>
    </lineage>
</organism>
<dbReference type="InterPro" id="IPR029063">
    <property type="entry name" value="SAM-dependent_MTases_sf"/>
</dbReference>
<dbReference type="Proteomes" id="UP000269923">
    <property type="component" value="Unassembled WGS sequence"/>
</dbReference>
<accession>A0A3P2A6Q8</accession>
<dbReference type="PANTHER" id="PTHR35276:SF1">
    <property type="entry name" value="TRNA (MNM(5)S(2)U34)-METHYLTRANSFERASE, CHLOROPLASTIC"/>
    <property type="match status" value="1"/>
</dbReference>
<dbReference type="RefSeq" id="WP_124793966.1">
    <property type="nucleotide sequence ID" value="NZ_RQYC01000002.1"/>
</dbReference>
<name>A0A3P2A6Q8_9NEIS</name>
<dbReference type="InterPro" id="IPR010719">
    <property type="entry name" value="MnmM_MeTrfase"/>
</dbReference>
<keyword evidence="1" id="KW-0808">Transferase</keyword>
<reference evidence="1 2" key="1">
    <citation type="submission" date="2018-11" db="EMBL/GenBank/DDBJ databases">
        <title>Genomes From Bacteria Associated with the Canine Oral Cavity: a Test Case for Automated Genome-Based Taxonomic Assignment.</title>
        <authorList>
            <person name="Coil D.A."/>
            <person name="Jospin G."/>
            <person name="Darling A.E."/>
            <person name="Wallis C."/>
            <person name="Davis I.J."/>
            <person name="Harris S."/>
            <person name="Eisen J.A."/>
            <person name="Holcombe L.J."/>
            <person name="O'Flynn C."/>
        </authorList>
    </citation>
    <scope>NUCLEOTIDE SEQUENCE [LARGE SCALE GENOMIC DNA]</scope>
    <source>
        <strain evidence="1 2">COT-280</strain>
    </source>
</reference>
<evidence type="ECO:0000313" key="1">
    <source>
        <dbReference type="EMBL" id="RRD91152.1"/>
    </source>
</evidence>
<sequence>MVLQSVIPFAHALVQQRVGMGDVVVDGTMGNGYDTLMLARCVGDEGRVFAFDIQSAALTATAERLHQAGVRHRAELIQTGHEHMAHHVPAGIRAAVFNFGYLPGGDKNITTRADTSLAAVSAALSLLAEGGLLVAVLYPGHDAGKTEADLLNRYAKTLPFPTFNVLYYGFTNRNGYPPFLLAIEKNSADAP</sequence>
<dbReference type="GO" id="GO:0008168">
    <property type="term" value="F:methyltransferase activity"/>
    <property type="evidence" value="ECO:0007669"/>
    <property type="project" value="UniProtKB-KW"/>
</dbReference>
<dbReference type="Gene3D" id="3.40.50.150">
    <property type="entry name" value="Vaccinia Virus protein VP39"/>
    <property type="match status" value="1"/>
</dbReference>
<comment type="caution">
    <text evidence="1">The sequence shown here is derived from an EMBL/GenBank/DDBJ whole genome shotgun (WGS) entry which is preliminary data.</text>
</comment>
<dbReference type="PANTHER" id="PTHR35276">
    <property type="entry name" value="S-ADENOSYL-L-METHIONINE-DEPENDENT METHYLTRANSFERASES SUPERFAMILY PROTEIN"/>
    <property type="match status" value="1"/>
</dbReference>
<keyword evidence="2" id="KW-1185">Reference proteome</keyword>
<proteinExistence type="predicted"/>
<protein>
    <submittedName>
        <fullName evidence="1">rRNA methyltransferase</fullName>
    </submittedName>
</protein>